<dbReference type="InterPro" id="IPR049677">
    <property type="entry name" value="QatD"/>
</dbReference>
<dbReference type="GO" id="GO:0046872">
    <property type="term" value="F:metal ion binding"/>
    <property type="evidence" value="ECO:0007669"/>
    <property type="project" value="UniProtKB-KW"/>
</dbReference>
<feature type="binding site" evidence="1">
    <location>
        <position position="88"/>
    </location>
    <ligand>
        <name>a divalent metal cation</name>
        <dbReference type="ChEBI" id="CHEBI:60240"/>
        <label>1</label>
    </ligand>
</feature>
<sequence>MCPVSIDMHCHLDLYPDPFKVAQECKHRGTYVLSVTTTPRAWEGSKRLENNYHRIRTALGLHPQIAHQRSHELELFDALLSEAKYVGEIGLDGSSGFKEHWDVQLKVFRHILRSVNHAGGRIMSIHSRASAVEVLNELTGIDGIPVLHWFTGTKSQLMRAIDIGCWFSVGPAMLSTKKGVEFASIIPRHRILTETDGPFAKHLTKPLFPWEVDLATKQLAEIWQCDEVEANAMIMSNFNCLVRT</sequence>
<dbReference type="PANTHER" id="PTHR46124:SF2">
    <property type="entry name" value="D-AMINOACYL-TRNA DEACYLASE"/>
    <property type="match status" value="1"/>
</dbReference>
<proteinExistence type="predicted"/>
<dbReference type="InterPro" id="IPR001130">
    <property type="entry name" value="TatD-like"/>
</dbReference>
<dbReference type="Pfam" id="PF01026">
    <property type="entry name" value="TatD_DNase"/>
    <property type="match status" value="1"/>
</dbReference>
<feature type="binding site" evidence="1">
    <location>
        <position position="11"/>
    </location>
    <ligand>
        <name>a divalent metal cation</name>
        <dbReference type="ChEBI" id="CHEBI:60240"/>
        <label>1</label>
    </ligand>
</feature>
<feature type="binding site" evidence="1">
    <location>
        <position position="148"/>
    </location>
    <ligand>
        <name>a divalent metal cation</name>
        <dbReference type="ChEBI" id="CHEBI:60240"/>
        <label>2</label>
    </ligand>
</feature>
<dbReference type="GO" id="GO:0016788">
    <property type="term" value="F:hydrolase activity, acting on ester bonds"/>
    <property type="evidence" value="ECO:0007669"/>
    <property type="project" value="InterPro"/>
</dbReference>
<evidence type="ECO:0000256" key="1">
    <source>
        <dbReference type="PIRSR" id="PIRSR005902-1"/>
    </source>
</evidence>
<dbReference type="CDD" id="cd01310">
    <property type="entry name" value="TatD_DNAse"/>
    <property type="match status" value="1"/>
</dbReference>
<dbReference type="AlphaFoldDB" id="A0AAU6V404"/>
<dbReference type="PIRSF" id="PIRSF005902">
    <property type="entry name" value="DNase_TatD"/>
    <property type="match status" value="1"/>
</dbReference>
<feature type="binding site" evidence="1">
    <location>
        <position position="196"/>
    </location>
    <ligand>
        <name>a divalent metal cation</name>
        <dbReference type="ChEBI" id="CHEBI:60240"/>
        <label>1</label>
    </ligand>
</feature>
<dbReference type="SUPFAM" id="SSF51556">
    <property type="entry name" value="Metallo-dependent hydrolases"/>
    <property type="match status" value="1"/>
</dbReference>
<organism evidence="2">
    <name type="scientific">bacterium 19NY03SH02</name>
    <dbReference type="NCBI Taxonomy" id="2920631"/>
    <lineage>
        <taxon>Bacteria</taxon>
    </lineage>
</organism>
<keyword evidence="1" id="KW-0479">Metal-binding</keyword>
<dbReference type="PANTHER" id="PTHR46124">
    <property type="entry name" value="D-AMINOACYL-TRNA DEACYLASE"/>
    <property type="match status" value="1"/>
</dbReference>
<feature type="binding site" evidence="1">
    <location>
        <position position="126"/>
    </location>
    <ligand>
        <name>a divalent metal cation</name>
        <dbReference type="ChEBI" id="CHEBI:60240"/>
        <label>2</label>
    </ligand>
</feature>
<accession>A0AAU6V404</accession>
<dbReference type="EMBL" id="CP095354">
    <property type="protein sequence ID" value="XAG81178.1"/>
    <property type="molecule type" value="Genomic_DNA"/>
</dbReference>
<name>A0AAU6V404_UNCXX</name>
<evidence type="ECO:0000313" key="2">
    <source>
        <dbReference type="EMBL" id="XAG81178.1"/>
    </source>
</evidence>
<dbReference type="InterPro" id="IPR032466">
    <property type="entry name" value="Metal_Hydrolase"/>
</dbReference>
<dbReference type="Gene3D" id="3.20.20.140">
    <property type="entry name" value="Metal-dependent hydrolases"/>
    <property type="match status" value="1"/>
</dbReference>
<dbReference type="NCBIfam" id="NF041926">
    <property type="entry name" value="QatD"/>
    <property type="match status" value="1"/>
</dbReference>
<feature type="binding site" evidence="1">
    <location>
        <position position="9"/>
    </location>
    <ligand>
        <name>a divalent metal cation</name>
        <dbReference type="ChEBI" id="CHEBI:60240"/>
        <label>1</label>
    </ligand>
</feature>
<protein>
    <submittedName>
        <fullName evidence="2">TatD family hydrolase</fullName>
    </submittedName>
</protein>
<keyword evidence="2" id="KW-0378">Hydrolase</keyword>
<reference evidence="2" key="1">
    <citation type="submission" date="2022-03" db="EMBL/GenBank/DDBJ databases">
        <title>Sea Food Isolates.</title>
        <authorList>
            <person name="Li c."/>
        </authorList>
    </citation>
    <scope>NUCLEOTIDE SEQUENCE</scope>
    <source>
        <strain evidence="2">19NY03SH02</strain>
    </source>
</reference>
<gene>
    <name evidence="2" type="ORF">MRN14_00695</name>
</gene>